<dbReference type="KEGG" id="cdrk:B9W14_00825"/>
<accession>A0A2U8DKJ3</accession>
<gene>
    <name evidence="1" type="ORF">B9W14_00825</name>
</gene>
<reference evidence="2" key="1">
    <citation type="submission" date="2017-04" db="EMBL/GenBank/DDBJ databases">
        <authorList>
            <person name="Song Y."/>
            <person name="Cho B.-K."/>
        </authorList>
    </citation>
    <scope>NUCLEOTIDE SEQUENCE [LARGE SCALE GENOMIC DNA]</scope>
    <source>
        <strain evidence="2">SL1</strain>
    </source>
</reference>
<protein>
    <recommendedName>
        <fullName evidence="3">Plasmid replication protein RepL domain-containing protein</fullName>
    </recommendedName>
</protein>
<keyword evidence="2" id="KW-1185">Reference proteome</keyword>
<dbReference type="EMBL" id="CP020953">
    <property type="protein sequence ID" value="AWI03108.1"/>
    <property type="molecule type" value="Genomic_DNA"/>
</dbReference>
<dbReference type="AlphaFoldDB" id="A0A2U8DKJ3"/>
<evidence type="ECO:0000313" key="2">
    <source>
        <dbReference type="Proteomes" id="UP000244910"/>
    </source>
</evidence>
<dbReference type="InterPro" id="IPR036390">
    <property type="entry name" value="WH_DNA-bd_sf"/>
</dbReference>
<dbReference type="SUPFAM" id="SSF46785">
    <property type="entry name" value="Winged helix' DNA-binding domain"/>
    <property type="match status" value="1"/>
</dbReference>
<evidence type="ECO:0008006" key="3">
    <source>
        <dbReference type="Google" id="ProtNLM"/>
    </source>
</evidence>
<name>A0A2U8DKJ3_9CLOT</name>
<proteinExistence type="predicted"/>
<organism evidence="1 2">
    <name type="scientific">Clostridium drakei</name>
    <dbReference type="NCBI Taxonomy" id="332101"/>
    <lineage>
        <taxon>Bacteria</taxon>
        <taxon>Bacillati</taxon>
        <taxon>Bacillota</taxon>
        <taxon>Clostridia</taxon>
        <taxon>Eubacteriales</taxon>
        <taxon>Clostridiaceae</taxon>
        <taxon>Clostridium</taxon>
    </lineage>
</organism>
<sequence length="180" mass="20641">MMKKKTSAELGMEKKRNAIAVHNRLANAVLEEKKKMEKEGLEVPPVTISVKGDDRPLWQPEKYFNKNFKSYLEQIRKVHGLSVTEIGIIFILSQHITYENNLITNTDGTPVIKKDLEKILGIRQNAVDKHMAALIKKGVFASVKVRKSVNYYLDPRIAYQGNRIDTTLLSMFHIKLDSFK</sequence>
<dbReference type="OrthoDB" id="2083964at2"/>
<evidence type="ECO:0000313" key="1">
    <source>
        <dbReference type="EMBL" id="AWI03108.1"/>
    </source>
</evidence>
<dbReference type="Proteomes" id="UP000244910">
    <property type="component" value="Chromosome"/>
</dbReference>